<dbReference type="PANTHER" id="PTHR33233">
    <property type="entry name" value="ENDONUCLEASE/EXONUCLEASE/PHOSPHATASE"/>
    <property type="match status" value="1"/>
</dbReference>
<organism evidence="2 3">
    <name type="scientific">Oldenlandia corymbosa var. corymbosa</name>
    <dbReference type="NCBI Taxonomy" id="529605"/>
    <lineage>
        <taxon>Eukaryota</taxon>
        <taxon>Viridiplantae</taxon>
        <taxon>Streptophyta</taxon>
        <taxon>Embryophyta</taxon>
        <taxon>Tracheophyta</taxon>
        <taxon>Spermatophyta</taxon>
        <taxon>Magnoliopsida</taxon>
        <taxon>eudicotyledons</taxon>
        <taxon>Gunneridae</taxon>
        <taxon>Pentapetalae</taxon>
        <taxon>asterids</taxon>
        <taxon>lamiids</taxon>
        <taxon>Gentianales</taxon>
        <taxon>Rubiaceae</taxon>
        <taxon>Rubioideae</taxon>
        <taxon>Spermacoceae</taxon>
        <taxon>Hedyotis-Oldenlandia complex</taxon>
        <taxon>Oldenlandia</taxon>
    </lineage>
</organism>
<dbReference type="AlphaFoldDB" id="A0AAV1E000"/>
<keyword evidence="3" id="KW-1185">Reference proteome</keyword>
<name>A0AAV1E000_OLDCO</name>
<sequence>MARGTKKKSKAAVIEHQEQPADERKLQTIACVHNLAKDQVCLAQTRSGINVNKSLEKIGNYRVIEVGESSRSLASERSGRNLEEQETLGKGVWQGFDPKQLMVDRKLSFIEPSVIHDHWLVEKDITMEDIKSVPVWIQLPKLKLRYWNAISLSRMMSVVGIPLEMDEMTSKKMRTAFARVLVEVKIADKEWKEKTNGSQSVQGMKANTGKIQERIEKEIPEEVEKNVTLSKGKIHRETSPSGKSGSSESEIENKKDDVMIQNQKGIKVFVHCWVKNLTTQCWFYVTVVYADYQAQGRIKLWEELKQIADHITGAWLIMGDFNIVINHEERLGGRNEVSTDTDKFKAWMEDGEVWDMPTYGGKYTWWNRQIGDQSIMAKLDRTFGNGD</sequence>
<accession>A0AAV1E000</accession>
<evidence type="ECO:0000313" key="2">
    <source>
        <dbReference type="EMBL" id="CAI9112420.1"/>
    </source>
</evidence>
<evidence type="ECO:0000256" key="1">
    <source>
        <dbReference type="SAM" id="MobiDB-lite"/>
    </source>
</evidence>
<proteinExistence type="predicted"/>
<feature type="compositionally biased region" description="Low complexity" evidence="1">
    <location>
        <begin position="239"/>
        <end position="248"/>
    </location>
</feature>
<dbReference type="Proteomes" id="UP001161247">
    <property type="component" value="Chromosome 7"/>
</dbReference>
<protein>
    <submittedName>
        <fullName evidence="2">OLC1v1012868C1</fullName>
    </submittedName>
</protein>
<gene>
    <name evidence="2" type="ORF">OLC1_LOCUS19629</name>
</gene>
<reference evidence="2" key="1">
    <citation type="submission" date="2023-03" db="EMBL/GenBank/DDBJ databases">
        <authorList>
            <person name="Julca I."/>
        </authorList>
    </citation>
    <scope>NUCLEOTIDE SEQUENCE</scope>
</reference>
<feature type="region of interest" description="Disordered" evidence="1">
    <location>
        <begin position="227"/>
        <end position="253"/>
    </location>
</feature>
<dbReference type="Gene3D" id="3.60.10.10">
    <property type="entry name" value="Endonuclease/exonuclease/phosphatase"/>
    <property type="match status" value="1"/>
</dbReference>
<evidence type="ECO:0000313" key="3">
    <source>
        <dbReference type="Proteomes" id="UP001161247"/>
    </source>
</evidence>
<dbReference type="EMBL" id="OX459124">
    <property type="protein sequence ID" value="CAI9112420.1"/>
    <property type="molecule type" value="Genomic_DNA"/>
</dbReference>
<dbReference type="PANTHER" id="PTHR33233:SF14">
    <property type="entry name" value="ENDONUCLEASE_EXONUCLEASE_PHOSPHATASE"/>
    <property type="match status" value="1"/>
</dbReference>
<dbReference type="SUPFAM" id="SSF56219">
    <property type="entry name" value="DNase I-like"/>
    <property type="match status" value="1"/>
</dbReference>
<dbReference type="InterPro" id="IPR036691">
    <property type="entry name" value="Endo/exonu/phosph_ase_sf"/>
</dbReference>